<protein>
    <submittedName>
        <fullName evidence="5">SusC/RagA family TonB-linked outer membrane protein</fullName>
    </submittedName>
</protein>
<dbReference type="Pfam" id="PF13715">
    <property type="entry name" value="CarbopepD_reg_2"/>
    <property type="match status" value="1"/>
</dbReference>
<dbReference type="GO" id="GO:0015344">
    <property type="term" value="F:siderophore uptake transmembrane transporter activity"/>
    <property type="evidence" value="ECO:0007669"/>
    <property type="project" value="TreeGrafter"/>
</dbReference>
<dbReference type="InterPro" id="IPR037066">
    <property type="entry name" value="Plug_dom_sf"/>
</dbReference>
<dbReference type="PANTHER" id="PTHR30069:SF29">
    <property type="entry name" value="HEMOGLOBIN AND HEMOGLOBIN-HAPTOGLOBIN-BINDING PROTEIN 1-RELATED"/>
    <property type="match status" value="1"/>
</dbReference>
<dbReference type="InterPro" id="IPR012910">
    <property type="entry name" value="Plug_dom"/>
</dbReference>
<comment type="similarity">
    <text evidence="2">Belongs to the TonB-dependent receptor family.</text>
</comment>
<dbReference type="Gene3D" id="2.60.40.1120">
    <property type="entry name" value="Carboxypeptidase-like, regulatory domain"/>
    <property type="match status" value="1"/>
</dbReference>
<evidence type="ECO:0000256" key="1">
    <source>
        <dbReference type="ARBA" id="ARBA00022729"/>
    </source>
</evidence>
<evidence type="ECO:0000256" key="2">
    <source>
        <dbReference type="PROSITE-ProRule" id="PRU01360"/>
    </source>
</evidence>
<comment type="subcellular location">
    <subcellularLocation>
        <location evidence="2">Cell outer membrane</location>
        <topology evidence="2">Multi-pass membrane protein</topology>
    </subcellularLocation>
</comment>
<feature type="domain" description="TonB-dependent receptor plug" evidence="4">
    <location>
        <begin position="120"/>
        <end position="222"/>
    </location>
</feature>
<keyword evidence="6" id="KW-1185">Reference proteome</keyword>
<feature type="chain" id="PRO_5029764669" evidence="3">
    <location>
        <begin position="29"/>
        <end position="1042"/>
    </location>
</feature>
<proteinExistence type="inferred from homology"/>
<dbReference type="InterPro" id="IPR023997">
    <property type="entry name" value="TonB-dep_OMP_SusC/RagA_CS"/>
</dbReference>
<dbReference type="FunFam" id="2.60.40.1120:FF:000003">
    <property type="entry name" value="Outer membrane protein Omp121"/>
    <property type="match status" value="1"/>
</dbReference>
<dbReference type="SUPFAM" id="SSF56935">
    <property type="entry name" value="Porins"/>
    <property type="match status" value="1"/>
</dbReference>
<dbReference type="NCBIfam" id="TIGR04057">
    <property type="entry name" value="SusC_RagA_signa"/>
    <property type="match status" value="1"/>
</dbReference>
<dbReference type="GO" id="GO:0044718">
    <property type="term" value="P:siderophore transmembrane transport"/>
    <property type="evidence" value="ECO:0007669"/>
    <property type="project" value="TreeGrafter"/>
</dbReference>
<keyword evidence="2" id="KW-1134">Transmembrane beta strand</keyword>
<dbReference type="PROSITE" id="PS52016">
    <property type="entry name" value="TONB_DEPENDENT_REC_3"/>
    <property type="match status" value="1"/>
</dbReference>
<dbReference type="InterPro" id="IPR008969">
    <property type="entry name" value="CarboxyPept-like_regulatory"/>
</dbReference>
<dbReference type="SUPFAM" id="SSF49464">
    <property type="entry name" value="Carboxypeptidase regulatory domain-like"/>
    <property type="match status" value="1"/>
</dbReference>
<dbReference type="PANTHER" id="PTHR30069">
    <property type="entry name" value="TONB-DEPENDENT OUTER MEMBRANE RECEPTOR"/>
    <property type="match status" value="1"/>
</dbReference>
<evidence type="ECO:0000313" key="6">
    <source>
        <dbReference type="Proteomes" id="UP000451233"/>
    </source>
</evidence>
<evidence type="ECO:0000256" key="3">
    <source>
        <dbReference type="SAM" id="SignalP"/>
    </source>
</evidence>
<evidence type="ECO:0000259" key="4">
    <source>
        <dbReference type="Pfam" id="PF07715"/>
    </source>
</evidence>
<comment type="caution">
    <text evidence="5">The sequence shown here is derived from an EMBL/GenBank/DDBJ whole genome shotgun (WGS) entry which is preliminary data.</text>
</comment>
<keyword evidence="2" id="KW-0998">Cell outer membrane</keyword>
<gene>
    <name evidence="5" type="ORF">GS398_13710</name>
</gene>
<dbReference type="InterPro" id="IPR023996">
    <property type="entry name" value="TonB-dep_OMP_SusC/RagA"/>
</dbReference>
<keyword evidence="2" id="KW-0472">Membrane</keyword>
<organism evidence="5 6">
    <name type="scientific">Hufsiella ginkgonis</name>
    <dbReference type="NCBI Taxonomy" id="2695274"/>
    <lineage>
        <taxon>Bacteria</taxon>
        <taxon>Pseudomonadati</taxon>
        <taxon>Bacteroidota</taxon>
        <taxon>Sphingobacteriia</taxon>
        <taxon>Sphingobacteriales</taxon>
        <taxon>Sphingobacteriaceae</taxon>
        <taxon>Hufsiella</taxon>
    </lineage>
</organism>
<feature type="signal peptide" evidence="3">
    <location>
        <begin position="1"/>
        <end position="28"/>
    </location>
</feature>
<sequence length="1042" mass="115859">MSNTLLQKQPFTMLCIMFLVLLTTAVFAQTNVKGVVTDEKGEALIGVSVKIKGATGGVSTNVNGEFAISVPENGVLTFSYVGFTTQEVTISGRTTVNVKLAAVTSNLEEVVVTGYGSRKKETITGAVASVTAKDIDRAHGGGTASTMLAGKLPGVTFRQSEGRPGSSASIQIRNMGTPLFIIDGVQSDQGQFNNISPSDIDQISVLKDGAAAIYGVRAANGVVLVTTKKGSGATRINIDGYQGYQNFFRFPGALRNAYDWQRYKAEAEVNLNGTTPMTQAELDKWKAGTDPNYRSFDWQEFIVDDHKNAPQNQVNLSFTGGEDKVNYYVAASNFHQGFNLGNEFRFDRANLQSNINAKVSNRFSIGIALNGRVEKRGNPGVPGGDDYDLPRRAVLRNTPLERPYANDNPAYLNKIGNTQTNYAFLNEKISGVYRDQWRVLQTTLNAEYQIPGLKGLSVKGLYSYYVADNLYNNFEYTYKAYTYNAVTNNYDVTGGSSNPFRERTQQKVYNTTLQGQLNYNNTFGKHTIGATFVTERLTVQNLRNRIHSIPVSNNLPLIYFSNSDLYEDSDVEQARLGYVGRVNYSFGNKYYFEAAGRRDASYLFEPGSRVGYFPTFSAGWRITQENFMKKLTENSTILSDLKIRGSYGILGDDSGVSAYLYLPGYNYGPGQGISILEGQTITTARDKGKTDNRITWSKSKITDVGFDLSLFNSSLAISGDYFYRKRTGLLAAKNEVILPAEVGYSLPNANINQDAQYGTEGSINFNSKAGKVTYNIGLNASYTRSKFIQSYNPLFFNSWDRYRNSSEGRYSRIDWGYEVLGQFQSQEQINNYPVNIDGRSNRSLLPGDLIYKDQNSDGKIDGYDQRPIGYGNSQPNINMGFTLGAAYKNFDFNADFSGGAGYTWFQNAQVRWAFADGGNLNTIFEDRWHRENLFDVNSPWVAGKYPPLRFNQSTLSSYNSNSTMWVHNAKFFRARSIELGYSMSPSLLSKVKVRKARIFANVYNLFSIDNLAEYSVDPETSNDNGLQAPQTRVLNFGLNLSF</sequence>
<reference evidence="5 6" key="1">
    <citation type="submission" date="2019-11" db="EMBL/GenBank/DDBJ databases">
        <title>Pedobacter sp. HMF7056 Genome sequencing and assembly.</title>
        <authorList>
            <person name="Kang H."/>
            <person name="Kim H."/>
            <person name="Joh K."/>
        </authorList>
    </citation>
    <scope>NUCLEOTIDE SEQUENCE [LARGE SCALE GENOMIC DNA]</scope>
    <source>
        <strain evidence="5 6">HMF7056</strain>
    </source>
</reference>
<keyword evidence="2" id="KW-0812">Transmembrane</keyword>
<dbReference type="NCBIfam" id="TIGR04056">
    <property type="entry name" value="OMP_RagA_SusC"/>
    <property type="match status" value="1"/>
</dbReference>
<dbReference type="AlphaFoldDB" id="A0A7K1XZC3"/>
<name>A0A7K1XZC3_9SPHI</name>
<dbReference type="Proteomes" id="UP000451233">
    <property type="component" value="Unassembled WGS sequence"/>
</dbReference>
<dbReference type="Gene3D" id="2.170.130.10">
    <property type="entry name" value="TonB-dependent receptor, plug domain"/>
    <property type="match status" value="1"/>
</dbReference>
<dbReference type="GO" id="GO:0009279">
    <property type="term" value="C:cell outer membrane"/>
    <property type="evidence" value="ECO:0007669"/>
    <property type="project" value="UniProtKB-SubCell"/>
</dbReference>
<keyword evidence="2" id="KW-0813">Transport</keyword>
<evidence type="ECO:0000313" key="5">
    <source>
        <dbReference type="EMBL" id="MXV16365.1"/>
    </source>
</evidence>
<dbReference type="InterPro" id="IPR039426">
    <property type="entry name" value="TonB-dep_rcpt-like"/>
</dbReference>
<keyword evidence="1 3" id="KW-0732">Signal</keyword>
<dbReference type="Pfam" id="PF07715">
    <property type="entry name" value="Plug"/>
    <property type="match status" value="1"/>
</dbReference>
<accession>A0A7K1XZC3</accession>
<dbReference type="EMBL" id="WVHS01000003">
    <property type="protein sequence ID" value="MXV16365.1"/>
    <property type="molecule type" value="Genomic_DNA"/>
</dbReference>